<evidence type="ECO:0000313" key="2">
    <source>
        <dbReference type="EMBL" id="TWT82529.1"/>
    </source>
</evidence>
<gene>
    <name evidence="2" type="ORF">CA13_39920</name>
</gene>
<keyword evidence="3" id="KW-1185">Reference proteome</keyword>
<proteinExistence type="predicted"/>
<evidence type="ECO:0000313" key="3">
    <source>
        <dbReference type="Proteomes" id="UP000315010"/>
    </source>
</evidence>
<organism evidence="2 3">
    <name type="scientific">Novipirellula herctigrandis</name>
    <dbReference type="NCBI Taxonomy" id="2527986"/>
    <lineage>
        <taxon>Bacteria</taxon>
        <taxon>Pseudomonadati</taxon>
        <taxon>Planctomycetota</taxon>
        <taxon>Planctomycetia</taxon>
        <taxon>Pirellulales</taxon>
        <taxon>Pirellulaceae</taxon>
        <taxon>Novipirellula</taxon>
    </lineage>
</organism>
<dbReference type="AlphaFoldDB" id="A0A5C5Z563"/>
<keyword evidence="1" id="KW-0732">Signal</keyword>
<dbReference type="InterPro" id="IPR036278">
    <property type="entry name" value="Sialidase_sf"/>
</dbReference>
<accession>A0A5C5Z563</accession>
<comment type="caution">
    <text evidence="2">The sequence shown here is derived from an EMBL/GenBank/DDBJ whole genome shotgun (WGS) entry which is preliminary data.</text>
</comment>
<evidence type="ECO:0000256" key="1">
    <source>
        <dbReference type="SAM" id="SignalP"/>
    </source>
</evidence>
<dbReference type="Proteomes" id="UP000315010">
    <property type="component" value="Unassembled WGS sequence"/>
</dbReference>
<dbReference type="SUPFAM" id="SSF50939">
    <property type="entry name" value="Sialidases"/>
    <property type="match status" value="1"/>
</dbReference>
<dbReference type="OrthoDB" id="248306at2"/>
<feature type="chain" id="PRO_5022661406" description="BNR/Asp-box repeat protein" evidence="1">
    <location>
        <begin position="26"/>
        <end position="495"/>
    </location>
</feature>
<sequence length="495" mass="56037" precursor="true">MIPFQSWSLIALCALFFSLAVSASADEPSSDFSNAGCARRVDGYKGIWFTLGQFYAAGEGDHPYSKASNKRTFPYGDKYSGGLGTYTAKHTPLAIYSPTVDKTFFVYGGTTAADKRHLLCMISYYDHKTKTVPKPVVVYDKRGVNDPHDNPSLVIDDEGYLWVFVSGRGRTRPGFKFRSVKPYSIEETFEQVTEEEMTYPQPHFLSGQGFLHLFTKYTGRRELYFETSVDGRLWTADEKIAGIREPGDSQGGHYQTSATIGNKTGTFFNRHPDGHADQRTDIYYVQTEDMGRTWTTVDGKELKTPLTEVDSPARLVDYASQRLNVYLKDMGFDSDGNPVLLYVTSRGHEPGPPNDPRQFRILRFSGTDWQDSLITSTDHNYDMGSLYLDQEKWTARIPSISGPQPYHGGGEIAIWESTNHGETWTLAKQVTDDSVHNHNYMRRPLNAKDPFFVFWADGDPTKLTASHLYFANSSGENIWRLPYEMRQDFAEPEQP</sequence>
<dbReference type="Pfam" id="PF15892">
    <property type="entry name" value="BNR_4"/>
    <property type="match status" value="1"/>
</dbReference>
<reference evidence="2 3" key="1">
    <citation type="submission" date="2019-02" db="EMBL/GenBank/DDBJ databases">
        <title>Deep-cultivation of Planctomycetes and their phenomic and genomic characterization uncovers novel biology.</title>
        <authorList>
            <person name="Wiegand S."/>
            <person name="Jogler M."/>
            <person name="Boedeker C."/>
            <person name="Pinto D."/>
            <person name="Vollmers J."/>
            <person name="Rivas-Marin E."/>
            <person name="Kohn T."/>
            <person name="Peeters S.H."/>
            <person name="Heuer A."/>
            <person name="Rast P."/>
            <person name="Oberbeckmann S."/>
            <person name="Bunk B."/>
            <person name="Jeske O."/>
            <person name="Meyerdierks A."/>
            <person name="Storesund J.E."/>
            <person name="Kallscheuer N."/>
            <person name="Luecker S."/>
            <person name="Lage O.M."/>
            <person name="Pohl T."/>
            <person name="Merkel B.J."/>
            <person name="Hornburger P."/>
            <person name="Mueller R.-W."/>
            <person name="Bruemmer F."/>
            <person name="Labrenz M."/>
            <person name="Spormann A.M."/>
            <person name="Op Den Camp H."/>
            <person name="Overmann J."/>
            <person name="Amann R."/>
            <person name="Jetten M.S.M."/>
            <person name="Mascher T."/>
            <person name="Medema M.H."/>
            <person name="Devos D.P."/>
            <person name="Kaster A.-K."/>
            <person name="Ovreas L."/>
            <person name="Rohde M."/>
            <person name="Galperin M.Y."/>
            <person name="Jogler C."/>
        </authorList>
    </citation>
    <scope>NUCLEOTIDE SEQUENCE [LARGE SCALE GENOMIC DNA]</scope>
    <source>
        <strain evidence="2 3">CA13</strain>
    </source>
</reference>
<evidence type="ECO:0008006" key="4">
    <source>
        <dbReference type="Google" id="ProtNLM"/>
    </source>
</evidence>
<protein>
    <recommendedName>
        <fullName evidence="4">BNR/Asp-box repeat protein</fullName>
    </recommendedName>
</protein>
<dbReference type="EMBL" id="SJPJ01000001">
    <property type="protein sequence ID" value="TWT82529.1"/>
    <property type="molecule type" value="Genomic_DNA"/>
</dbReference>
<name>A0A5C5Z563_9BACT</name>
<feature type="signal peptide" evidence="1">
    <location>
        <begin position="1"/>
        <end position="25"/>
    </location>
</feature>